<proteinExistence type="predicted"/>
<dbReference type="PANTHER" id="PTHR11439">
    <property type="entry name" value="GAG-POL-RELATED RETROTRANSPOSON"/>
    <property type="match status" value="1"/>
</dbReference>
<evidence type="ECO:0000256" key="1">
    <source>
        <dbReference type="ARBA" id="ARBA00022750"/>
    </source>
</evidence>
<dbReference type="SUPFAM" id="SSF56672">
    <property type="entry name" value="DNA/RNA polymerases"/>
    <property type="match status" value="1"/>
</dbReference>
<dbReference type="Pfam" id="PF07727">
    <property type="entry name" value="RVT_2"/>
    <property type="match status" value="1"/>
</dbReference>
<accession>A0A6L2MRY6</accession>
<dbReference type="Pfam" id="PF22936">
    <property type="entry name" value="Pol_BBD"/>
    <property type="match status" value="1"/>
</dbReference>
<dbReference type="CDD" id="cd09272">
    <property type="entry name" value="RNase_HI_RT_Ty1"/>
    <property type="match status" value="1"/>
</dbReference>
<dbReference type="InterPro" id="IPR029472">
    <property type="entry name" value="Copia-like_N"/>
</dbReference>
<keyword evidence="1" id="KW-0064">Aspartyl protease</keyword>
<keyword evidence="2" id="KW-0862">Zinc</keyword>
<evidence type="ECO:0000256" key="3">
    <source>
        <dbReference type="SAM" id="MobiDB-lite"/>
    </source>
</evidence>
<dbReference type="PANTHER" id="PTHR11439:SF463">
    <property type="entry name" value="REVERSE TRANSCRIPTASE TY1_COPIA-TYPE DOMAIN-CONTAINING PROTEIN"/>
    <property type="match status" value="1"/>
</dbReference>
<gene>
    <name evidence="5" type="ORF">Tci_048488</name>
</gene>
<sequence>MAVPPPTPKNNKDTTSVNHLLFLHQNDHPGLILISKKLVGSENYNSWRRSMVIALNAKNKLKIITNEYQEPTIESPLRALWERNNDMIISWILNTVTDQIGNNLSFVYSASALWQELQEHYSQLDGHIIYQLTNEITQLKQTICSVEMRLNGAREGRKRLLQFLMRLDECFSNVRGQILLMKPLSNTIKVYAMLKQEEKQKESTTPQYLTPTVTSTFTNSRQSQSTTNTRQNRSTTIPNTKKITFKPGVICGNCQKEGHYQNECYQLVGYPVGHPLHGKFKPGSGGSGNGSNRTTNFKPRTVKMVATQTNGQEGTSSEASTSNGTHGDAAVFAKMDSLQNQLNQVMLMLQNPQGQCDPKLLAAGRYLFISGVSLFKDAWVVDSGASDHICISIHLMFNIIQCIITIIVSLPNGHTVIVTTVGFVSVKPNLVLHNAFYIPSFAYNLLSGNNKRITHGILSDGLYIIKPNTTSTPTPTESSQSFPTTVLFHSSNLHLWHAILEVNMTIPSSYKKCLPPNTVCRLKKSLYGLKQANRQWFIKLTTPLISIGFNQSHADSSLFTYYKDTDVLILLIYVDNILLADNNLSLIKDIKTQLPQTFSIKDLGLLHHYLGIKFLKNSTGMVMTQRKCALDLISYAKLQDEKPAKTPLDSRVKLTYTDGEPLLDPSHYRTLVGKLIYLTISRPDIAFAAQLLSQFSHNPHTPRLEALHRVIRYIKLSPGTSLISWNSKKQPVVSRSFTEAEYRALTDCSCKITWLCSLLQDLRVLISTPIRILYDNISTIALASNPIQHARTKHIEIDCHFVRDKIKAGQITISYVPTNTSC</sequence>
<dbReference type="InterPro" id="IPR013103">
    <property type="entry name" value="RVT_2"/>
</dbReference>
<name>A0A6L2MRY6_TANCI</name>
<dbReference type="GO" id="GO:0004190">
    <property type="term" value="F:aspartic-type endopeptidase activity"/>
    <property type="evidence" value="ECO:0007669"/>
    <property type="project" value="UniProtKB-KW"/>
</dbReference>
<dbReference type="AlphaFoldDB" id="A0A6L2MRY6"/>
<protein>
    <submittedName>
        <fullName evidence="5">Cysteine-rich RLK (Receptor-like protein kinase) 8</fullName>
    </submittedName>
</protein>
<dbReference type="PROSITE" id="PS50158">
    <property type="entry name" value="ZF_CCHC"/>
    <property type="match status" value="1"/>
</dbReference>
<feature type="compositionally biased region" description="Polar residues" evidence="3">
    <location>
        <begin position="307"/>
        <end position="325"/>
    </location>
</feature>
<evidence type="ECO:0000313" key="5">
    <source>
        <dbReference type="EMBL" id="GEU76510.1"/>
    </source>
</evidence>
<dbReference type="InterPro" id="IPR054722">
    <property type="entry name" value="PolX-like_BBD"/>
</dbReference>
<dbReference type="Pfam" id="PF14244">
    <property type="entry name" value="Retrotran_gag_3"/>
    <property type="match status" value="1"/>
</dbReference>
<feature type="domain" description="CCHC-type" evidence="4">
    <location>
        <begin position="251"/>
        <end position="264"/>
    </location>
</feature>
<evidence type="ECO:0000256" key="2">
    <source>
        <dbReference type="PROSITE-ProRule" id="PRU00047"/>
    </source>
</evidence>
<keyword evidence="5" id="KW-0808">Transferase</keyword>
<keyword evidence="1" id="KW-0645">Protease</keyword>
<keyword evidence="1" id="KW-0378">Hydrolase</keyword>
<dbReference type="GO" id="GO:0008270">
    <property type="term" value="F:zinc ion binding"/>
    <property type="evidence" value="ECO:0007669"/>
    <property type="project" value="UniProtKB-KW"/>
</dbReference>
<dbReference type="InterPro" id="IPR001878">
    <property type="entry name" value="Znf_CCHC"/>
</dbReference>
<feature type="compositionally biased region" description="Low complexity" evidence="3">
    <location>
        <begin position="214"/>
        <end position="236"/>
    </location>
</feature>
<dbReference type="GO" id="GO:0003676">
    <property type="term" value="F:nucleic acid binding"/>
    <property type="evidence" value="ECO:0007669"/>
    <property type="project" value="InterPro"/>
</dbReference>
<reference evidence="5" key="1">
    <citation type="journal article" date="2019" name="Sci. Rep.">
        <title>Draft genome of Tanacetum cinerariifolium, the natural source of mosquito coil.</title>
        <authorList>
            <person name="Yamashiro T."/>
            <person name="Shiraishi A."/>
            <person name="Satake H."/>
            <person name="Nakayama K."/>
        </authorList>
    </citation>
    <scope>NUCLEOTIDE SEQUENCE</scope>
</reference>
<dbReference type="EMBL" id="BKCJ010007294">
    <property type="protein sequence ID" value="GEU76510.1"/>
    <property type="molecule type" value="Genomic_DNA"/>
</dbReference>
<comment type="caution">
    <text evidence="5">The sequence shown here is derived from an EMBL/GenBank/DDBJ whole genome shotgun (WGS) entry which is preliminary data.</text>
</comment>
<feature type="region of interest" description="Disordered" evidence="3">
    <location>
        <begin position="307"/>
        <end position="326"/>
    </location>
</feature>
<keyword evidence="5" id="KW-0675">Receptor</keyword>
<dbReference type="InterPro" id="IPR043502">
    <property type="entry name" value="DNA/RNA_pol_sf"/>
</dbReference>
<dbReference type="GO" id="GO:0016301">
    <property type="term" value="F:kinase activity"/>
    <property type="evidence" value="ECO:0007669"/>
    <property type="project" value="UniProtKB-KW"/>
</dbReference>
<keyword evidence="2" id="KW-0479">Metal-binding</keyword>
<feature type="compositionally biased region" description="Polar residues" evidence="3">
    <location>
        <begin position="203"/>
        <end position="213"/>
    </location>
</feature>
<keyword evidence="5" id="KW-0418">Kinase</keyword>
<keyword evidence="2" id="KW-0863">Zinc-finger</keyword>
<evidence type="ECO:0000259" key="4">
    <source>
        <dbReference type="PROSITE" id="PS50158"/>
    </source>
</evidence>
<feature type="region of interest" description="Disordered" evidence="3">
    <location>
        <begin position="201"/>
        <end position="239"/>
    </location>
</feature>
<organism evidence="5">
    <name type="scientific">Tanacetum cinerariifolium</name>
    <name type="common">Dalmatian daisy</name>
    <name type="synonym">Chrysanthemum cinerariifolium</name>
    <dbReference type="NCBI Taxonomy" id="118510"/>
    <lineage>
        <taxon>Eukaryota</taxon>
        <taxon>Viridiplantae</taxon>
        <taxon>Streptophyta</taxon>
        <taxon>Embryophyta</taxon>
        <taxon>Tracheophyta</taxon>
        <taxon>Spermatophyta</taxon>
        <taxon>Magnoliopsida</taxon>
        <taxon>eudicotyledons</taxon>
        <taxon>Gunneridae</taxon>
        <taxon>Pentapetalae</taxon>
        <taxon>asterids</taxon>
        <taxon>campanulids</taxon>
        <taxon>Asterales</taxon>
        <taxon>Asteraceae</taxon>
        <taxon>Asteroideae</taxon>
        <taxon>Anthemideae</taxon>
        <taxon>Anthemidinae</taxon>
        <taxon>Tanacetum</taxon>
    </lineage>
</organism>